<evidence type="ECO:0000313" key="3">
    <source>
        <dbReference type="Proteomes" id="UP001431429"/>
    </source>
</evidence>
<gene>
    <name evidence="2" type="ORF">NBG84_03855</name>
</gene>
<accession>A0ABT0UFQ9</accession>
<reference evidence="2" key="1">
    <citation type="submission" date="2022-06" db="EMBL/GenBank/DDBJ databases">
        <title>Genome public.</title>
        <authorList>
            <person name="Sun Q."/>
        </authorList>
    </citation>
    <scope>NUCLEOTIDE SEQUENCE</scope>
    <source>
        <strain evidence="2">CWNU-1</strain>
    </source>
</reference>
<dbReference type="EMBL" id="JAMQAW010000003">
    <property type="protein sequence ID" value="MCM2387454.1"/>
    <property type="molecule type" value="Genomic_DNA"/>
</dbReference>
<name>A0ABT0UFQ9_9ACTN</name>
<dbReference type="Proteomes" id="UP001431429">
    <property type="component" value="Unassembled WGS sequence"/>
</dbReference>
<evidence type="ECO:0000256" key="1">
    <source>
        <dbReference type="SAM" id="MobiDB-lite"/>
    </source>
</evidence>
<protein>
    <submittedName>
        <fullName evidence="2">Uncharacterized protein</fullName>
    </submittedName>
</protein>
<evidence type="ECO:0000313" key="2">
    <source>
        <dbReference type="EMBL" id="MCM2387454.1"/>
    </source>
</evidence>
<feature type="region of interest" description="Disordered" evidence="1">
    <location>
        <begin position="175"/>
        <end position="196"/>
    </location>
</feature>
<dbReference type="RefSeq" id="WP_250917817.1">
    <property type="nucleotide sequence ID" value="NZ_JAMQAW010000003.1"/>
</dbReference>
<organism evidence="2 3">
    <name type="scientific">Streptomyces albipurpureus</name>
    <dbReference type="NCBI Taxonomy" id="2897419"/>
    <lineage>
        <taxon>Bacteria</taxon>
        <taxon>Bacillati</taxon>
        <taxon>Actinomycetota</taxon>
        <taxon>Actinomycetes</taxon>
        <taxon>Kitasatosporales</taxon>
        <taxon>Streptomycetaceae</taxon>
        <taxon>Streptomyces</taxon>
    </lineage>
</organism>
<keyword evidence="3" id="KW-1185">Reference proteome</keyword>
<feature type="compositionally biased region" description="Basic and acidic residues" evidence="1">
    <location>
        <begin position="23"/>
        <end position="33"/>
    </location>
</feature>
<proteinExistence type="predicted"/>
<feature type="region of interest" description="Disordered" evidence="1">
    <location>
        <begin position="1"/>
        <end position="52"/>
    </location>
</feature>
<comment type="caution">
    <text evidence="2">The sequence shown here is derived from an EMBL/GenBank/DDBJ whole genome shotgun (WGS) entry which is preliminary data.</text>
</comment>
<sequence>MNSSIVDDGELSEAVPRNVNPTGDDRLMDREPARAAPTSVPEPEYEPDGCTDAQRGLFIGFAHGHGAAARHLVVPGKPGSPPRALMDEDPSVPVAAHRDGDAVQPTTADSLAAAYPTQHLVLLVNLLDQLLHKPTVSGPCDIEARSVPLHQCSPRQYAIGRSGVGVSLPEVSRGIPKTLYPDTGQEVESMSDPKNDDSIEPVASGSPRVASEFAAYAYHLSEKQGFFTSRLSAPGVDRFSEVVGSIAEIDAQERPLLGEAVMALHNVVPQDNDLVIVRGEVSSPTALRVRAQLVARNRS</sequence>